<comment type="caution">
    <text evidence="1">The sequence shown here is derived from an EMBL/GenBank/DDBJ whole genome shotgun (WGS) entry which is preliminary data.</text>
</comment>
<accession>A0A327QYL9</accession>
<dbReference type="Proteomes" id="UP000249547">
    <property type="component" value="Unassembled WGS sequence"/>
</dbReference>
<dbReference type="EMBL" id="QLLL01000002">
    <property type="protein sequence ID" value="RAJ08722.1"/>
    <property type="molecule type" value="Genomic_DNA"/>
</dbReference>
<organism evidence="1 2">
    <name type="scientific">Chitinophaga skermanii</name>
    <dbReference type="NCBI Taxonomy" id="331697"/>
    <lineage>
        <taxon>Bacteria</taxon>
        <taxon>Pseudomonadati</taxon>
        <taxon>Bacteroidota</taxon>
        <taxon>Chitinophagia</taxon>
        <taxon>Chitinophagales</taxon>
        <taxon>Chitinophagaceae</taxon>
        <taxon>Chitinophaga</taxon>
    </lineage>
</organism>
<name>A0A327QYL9_9BACT</name>
<protein>
    <submittedName>
        <fullName evidence="1">Uncharacterized protein</fullName>
    </submittedName>
</protein>
<dbReference type="AlphaFoldDB" id="A0A327QYL9"/>
<dbReference type="RefSeq" id="WP_111596837.1">
    <property type="nucleotide sequence ID" value="NZ_QLLL01000002.1"/>
</dbReference>
<gene>
    <name evidence="1" type="ORF">LX64_01376</name>
</gene>
<evidence type="ECO:0000313" key="1">
    <source>
        <dbReference type="EMBL" id="RAJ08722.1"/>
    </source>
</evidence>
<dbReference type="OrthoDB" id="682876at2"/>
<keyword evidence="2" id="KW-1185">Reference proteome</keyword>
<sequence>MNLAEYKPNLLNLPKFSETNLVLTDHCTTDGDEGTYYYQTWESTQFKIDVRLTSDLLIEYGLNIIHIDQLAPTSYYQKFKNFIPPLVKQLEQEQLNFTLTYLEENIGKERFTQRWVCGTERLEVKLDESCQVKNYYYYSEKDGQYGERFYTVDGQLYKVVESDAERNKQVKEFSLQGQLTAAYSETGGIKVGLASYYTEDGQLIGEIDYDVYPTHTIGYRNARQIATVNGVDFPAYTQSLTWYFKTYNSQKAIIFVDAMTGEVEKKEAPKRPVIPEIIEPRGFMEFLREMVGANNFYIGDHEGFVCKEDYLDLFEAMRNIAADKMSVEMIEINERHEIPSTITYDIQFSINKVVKSFSFSSMTDWIEIDFIRKINEALRESGAVYTFYSVMDIRWGQDLGLVFLPDATAKCIEAYVTRSGLDMYWGGIRNFVDINTIPSY</sequence>
<proteinExistence type="predicted"/>
<evidence type="ECO:0000313" key="2">
    <source>
        <dbReference type="Proteomes" id="UP000249547"/>
    </source>
</evidence>
<reference evidence="1 2" key="1">
    <citation type="submission" date="2018-06" db="EMBL/GenBank/DDBJ databases">
        <title>Genomic Encyclopedia of Archaeal and Bacterial Type Strains, Phase II (KMG-II): from individual species to whole genera.</title>
        <authorList>
            <person name="Goeker M."/>
        </authorList>
    </citation>
    <scope>NUCLEOTIDE SEQUENCE [LARGE SCALE GENOMIC DNA]</scope>
    <source>
        <strain evidence="1 2">DSM 23857</strain>
    </source>
</reference>